<feature type="signal peptide" evidence="1">
    <location>
        <begin position="1"/>
        <end position="21"/>
    </location>
</feature>
<accession>A0A3A8HXL4</accession>
<evidence type="ECO:0000259" key="2">
    <source>
        <dbReference type="Pfam" id="PF25302"/>
    </source>
</evidence>
<protein>
    <submittedName>
        <fullName evidence="3">Discoidin domain-containing protein</fullName>
    </submittedName>
</protein>
<dbReference type="EMBL" id="JABFJV010000296">
    <property type="protein sequence ID" value="NOK38207.1"/>
    <property type="molecule type" value="Genomic_DNA"/>
</dbReference>
<dbReference type="Proteomes" id="UP000563426">
    <property type="component" value="Unassembled WGS sequence"/>
</dbReference>
<dbReference type="NCBIfam" id="NF047619">
    <property type="entry name" value="NADase_discoid"/>
    <property type="match status" value="1"/>
</dbReference>
<feature type="chain" id="PRO_5044075980" evidence="1">
    <location>
        <begin position="22"/>
        <end position="284"/>
    </location>
</feature>
<dbReference type="InterPro" id="IPR008979">
    <property type="entry name" value="Galactose-bd-like_sf"/>
</dbReference>
<comment type="caution">
    <text evidence="3">The sequence shown here is derived from an EMBL/GenBank/DDBJ whole genome shotgun (WGS) entry which is preliminary data.</text>
</comment>
<evidence type="ECO:0000313" key="3">
    <source>
        <dbReference type="EMBL" id="NOK38207.1"/>
    </source>
</evidence>
<name>A0A3A8HXL4_9BACT</name>
<keyword evidence="4" id="KW-1185">Reference proteome</keyword>
<feature type="domain" description="NAD glycohydrolase translocation F5/8 type C" evidence="2">
    <location>
        <begin position="38"/>
        <end position="159"/>
    </location>
</feature>
<dbReference type="Pfam" id="PF25302">
    <property type="entry name" value="NADase_transloc"/>
    <property type="match status" value="1"/>
</dbReference>
<reference evidence="3 4" key="1">
    <citation type="submission" date="2020-05" db="EMBL/GenBank/DDBJ databases">
        <authorList>
            <person name="Whitworth D."/>
        </authorList>
    </citation>
    <scope>NUCLEOTIDE SEQUENCE [LARGE SCALE GENOMIC DNA]</scope>
    <source>
        <strain evidence="3 4">AB043B</strain>
    </source>
</reference>
<dbReference type="SUPFAM" id="SSF49785">
    <property type="entry name" value="Galactose-binding domain-like"/>
    <property type="match status" value="1"/>
</dbReference>
<dbReference type="Gene3D" id="2.60.120.260">
    <property type="entry name" value="Galactose-binding domain-like"/>
    <property type="match status" value="1"/>
</dbReference>
<evidence type="ECO:0000313" key="4">
    <source>
        <dbReference type="Proteomes" id="UP000563426"/>
    </source>
</evidence>
<proteinExistence type="predicted"/>
<dbReference type="InterPro" id="IPR057561">
    <property type="entry name" value="NADase_transloc"/>
</dbReference>
<dbReference type="OrthoDB" id="5498164at2"/>
<gene>
    <name evidence="3" type="ORF">HMI49_33910</name>
</gene>
<sequence length="284" mass="30822">MRPMRRLSLASLLLVSPSVLAAGPAAPGYAQAEAWVEKEARPDHYVPLNLLDGRDTTAWCAEGEKPAHVFIGFKEPVTLDEVRVYTGDGTSRDAFKANGRVRKFTLTSVDASRSVTVQDKRGLQAVPLSQPLFGARFILEVTDRFPGTREDAPVCLTDVVLYSGGKPLNGPALATRYKYDARVAPLVGTWFGGHEGAPERFLSFFVDGTWRFSLEPLETPEPTTVVNGTYTVSGNRVTLDIPKKGKVTARFERTPAGEGPKAAAALSLDGTLPEEWGSSFRSQP</sequence>
<organism evidence="3 4">
    <name type="scientific">Corallococcus exercitus</name>
    <dbReference type="NCBI Taxonomy" id="2316736"/>
    <lineage>
        <taxon>Bacteria</taxon>
        <taxon>Pseudomonadati</taxon>
        <taxon>Myxococcota</taxon>
        <taxon>Myxococcia</taxon>
        <taxon>Myxococcales</taxon>
        <taxon>Cystobacterineae</taxon>
        <taxon>Myxococcaceae</taxon>
        <taxon>Corallococcus</taxon>
    </lineage>
</organism>
<dbReference type="AlphaFoldDB" id="A0A3A8HXL4"/>
<evidence type="ECO:0000256" key="1">
    <source>
        <dbReference type="SAM" id="SignalP"/>
    </source>
</evidence>
<keyword evidence="1" id="KW-0732">Signal</keyword>